<dbReference type="Gene3D" id="3.70.10.10">
    <property type="match status" value="1"/>
</dbReference>
<keyword evidence="7 9" id="KW-0239">DNA-directed DNA polymerase</keyword>
<evidence type="ECO:0000256" key="7">
    <source>
        <dbReference type="ARBA" id="ARBA00022932"/>
    </source>
</evidence>
<dbReference type="Pfam" id="PF00712">
    <property type="entry name" value="DNA_pol3_beta"/>
    <property type="match status" value="1"/>
</dbReference>
<dbReference type="PANTHER" id="PTHR30478:SF0">
    <property type="entry name" value="BETA SLIDING CLAMP"/>
    <property type="match status" value="1"/>
</dbReference>
<keyword evidence="8" id="KW-0238">DNA-binding</keyword>
<reference evidence="13 14" key="1">
    <citation type="journal article" date="2016" name="Nat. Commun.">
        <title>Thousands of microbial genomes shed light on interconnected biogeochemical processes in an aquifer system.</title>
        <authorList>
            <person name="Anantharaman K."/>
            <person name="Brown C.T."/>
            <person name="Hug L.A."/>
            <person name="Sharon I."/>
            <person name="Castelle C.J."/>
            <person name="Probst A.J."/>
            <person name="Thomas B.C."/>
            <person name="Singh A."/>
            <person name="Wilkins M.J."/>
            <person name="Karaoz U."/>
            <person name="Brodie E.L."/>
            <person name="Williams K.H."/>
            <person name="Hubbard S.S."/>
            <person name="Banfield J.F."/>
        </authorList>
    </citation>
    <scope>NUCLEOTIDE SEQUENCE [LARGE SCALE GENOMIC DNA]</scope>
</reference>
<keyword evidence="6 9" id="KW-0235">DNA replication</keyword>
<name>A0A1G2EFF6_9BACT</name>
<evidence type="ECO:0000259" key="11">
    <source>
        <dbReference type="Pfam" id="PF02767"/>
    </source>
</evidence>
<evidence type="ECO:0000256" key="2">
    <source>
        <dbReference type="ARBA" id="ARBA00010752"/>
    </source>
</evidence>
<evidence type="ECO:0000256" key="1">
    <source>
        <dbReference type="ARBA" id="ARBA00004496"/>
    </source>
</evidence>
<comment type="similarity">
    <text evidence="2 9">Belongs to the beta sliding clamp family.</text>
</comment>
<feature type="domain" description="DNA polymerase III beta sliding clamp N-terminal" evidence="10">
    <location>
        <begin position="1"/>
        <end position="118"/>
    </location>
</feature>
<dbReference type="SUPFAM" id="SSF55979">
    <property type="entry name" value="DNA clamp"/>
    <property type="match status" value="3"/>
</dbReference>
<dbReference type="Pfam" id="PF02767">
    <property type="entry name" value="DNA_pol3_beta_2"/>
    <property type="match status" value="1"/>
</dbReference>
<dbReference type="InterPro" id="IPR022637">
    <property type="entry name" value="DNA_polIII_beta_cen"/>
</dbReference>
<comment type="subunit">
    <text evidence="9">Forms a ring-shaped head-to-tail homodimer around DNA.</text>
</comment>
<dbReference type="Pfam" id="PF02768">
    <property type="entry name" value="DNA_pol3_beta_3"/>
    <property type="match status" value="1"/>
</dbReference>
<dbReference type="Proteomes" id="UP000178647">
    <property type="component" value="Unassembled WGS sequence"/>
</dbReference>
<evidence type="ECO:0000256" key="3">
    <source>
        <dbReference type="ARBA" id="ARBA00022490"/>
    </source>
</evidence>
<dbReference type="AlphaFoldDB" id="A0A1G2EFF6"/>
<evidence type="ECO:0000256" key="6">
    <source>
        <dbReference type="ARBA" id="ARBA00022705"/>
    </source>
</evidence>
<dbReference type="PIRSF" id="PIRSF000804">
    <property type="entry name" value="DNA_pol_III_b"/>
    <property type="match status" value="1"/>
</dbReference>
<dbReference type="SMART" id="SM00480">
    <property type="entry name" value="POL3Bc"/>
    <property type="match status" value="1"/>
</dbReference>
<dbReference type="GO" id="GO:0009360">
    <property type="term" value="C:DNA polymerase III complex"/>
    <property type="evidence" value="ECO:0007669"/>
    <property type="project" value="InterPro"/>
</dbReference>
<dbReference type="CDD" id="cd00140">
    <property type="entry name" value="beta_clamp"/>
    <property type="match status" value="1"/>
</dbReference>
<dbReference type="NCBIfam" id="TIGR00663">
    <property type="entry name" value="dnan"/>
    <property type="match status" value="1"/>
</dbReference>
<evidence type="ECO:0000256" key="9">
    <source>
        <dbReference type="PIRNR" id="PIRNR000804"/>
    </source>
</evidence>
<dbReference type="InterPro" id="IPR001001">
    <property type="entry name" value="DNA_polIII_beta"/>
</dbReference>
<dbReference type="GO" id="GO:0006271">
    <property type="term" value="P:DNA strand elongation involved in DNA replication"/>
    <property type="evidence" value="ECO:0007669"/>
    <property type="project" value="TreeGrafter"/>
</dbReference>
<dbReference type="InterPro" id="IPR022635">
    <property type="entry name" value="DNA_polIII_beta_C"/>
</dbReference>
<evidence type="ECO:0000259" key="12">
    <source>
        <dbReference type="Pfam" id="PF02768"/>
    </source>
</evidence>
<keyword evidence="4 9" id="KW-0808">Transferase</keyword>
<comment type="caution">
    <text evidence="13">The sequence shown here is derived from an EMBL/GenBank/DDBJ whole genome shotgun (WGS) entry which is preliminary data.</text>
</comment>
<dbReference type="Gene3D" id="3.10.150.10">
    <property type="entry name" value="DNA Polymerase III, subunit A, domain 2"/>
    <property type="match status" value="1"/>
</dbReference>
<dbReference type="GO" id="GO:0003887">
    <property type="term" value="F:DNA-directed DNA polymerase activity"/>
    <property type="evidence" value="ECO:0007669"/>
    <property type="project" value="UniProtKB-UniRule"/>
</dbReference>
<dbReference type="EMBL" id="MHMH01000020">
    <property type="protein sequence ID" value="OGZ24071.1"/>
    <property type="molecule type" value="Genomic_DNA"/>
</dbReference>
<protein>
    <recommendedName>
        <fullName evidence="9">Beta sliding clamp</fullName>
    </recommendedName>
</protein>
<evidence type="ECO:0000256" key="4">
    <source>
        <dbReference type="ARBA" id="ARBA00022679"/>
    </source>
</evidence>
<evidence type="ECO:0000313" key="14">
    <source>
        <dbReference type="Proteomes" id="UP000178647"/>
    </source>
</evidence>
<dbReference type="GO" id="GO:0005737">
    <property type="term" value="C:cytoplasm"/>
    <property type="evidence" value="ECO:0007669"/>
    <property type="project" value="UniProtKB-SubCell"/>
</dbReference>
<dbReference type="PANTHER" id="PTHR30478">
    <property type="entry name" value="DNA POLYMERASE III SUBUNIT BETA"/>
    <property type="match status" value="1"/>
</dbReference>
<comment type="function">
    <text evidence="9">Confers DNA tethering and processivity to DNA polymerases and other proteins. Acts as a clamp, forming a ring around DNA (a reaction catalyzed by the clamp-loading complex) which diffuses in an ATP-independent manner freely and bidirectionally along dsDNA. Initially characterized for its ability to contact the catalytic subunit of DNA polymerase III (Pol III), a complex, multichain enzyme responsible for most of the replicative synthesis in bacteria; Pol III exhibits 3'-5' exonuclease proofreading activity. The beta chain is required for initiation of replication as well as for processivity of DNA replication.</text>
</comment>
<dbReference type="GO" id="GO:0003677">
    <property type="term" value="F:DNA binding"/>
    <property type="evidence" value="ECO:0007669"/>
    <property type="project" value="UniProtKB-UniRule"/>
</dbReference>
<dbReference type="GO" id="GO:0008408">
    <property type="term" value="F:3'-5' exonuclease activity"/>
    <property type="evidence" value="ECO:0007669"/>
    <property type="project" value="InterPro"/>
</dbReference>
<evidence type="ECO:0000259" key="10">
    <source>
        <dbReference type="Pfam" id="PF00712"/>
    </source>
</evidence>
<dbReference type="InterPro" id="IPR046938">
    <property type="entry name" value="DNA_clamp_sf"/>
</dbReference>
<dbReference type="InterPro" id="IPR022634">
    <property type="entry name" value="DNA_polIII_beta_N"/>
</dbReference>
<feature type="domain" description="DNA polymerase III beta sliding clamp central" evidence="11">
    <location>
        <begin position="145"/>
        <end position="249"/>
    </location>
</feature>
<accession>A0A1G2EFF6</accession>
<feature type="domain" description="DNA polymerase III beta sliding clamp C-terminal" evidence="12">
    <location>
        <begin position="252"/>
        <end position="376"/>
    </location>
</feature>
<evidence type="ECO:0000313" key="13">
    <source>
        <dbReference type="EMBL" id="OGZ24071.1"/>
    </source>
</evidence>
<proteinExistence type="inferred from homology"/>
<evidence type="ECO:0000256" key="5">
    <source>
        <dbReference type="ARBA" id="ARBA00022695"/>
    </source>
</evidence>
<keyword evidence="5 9" id="KW-0548">Nucleotidyltransferase</keyword>
<organism evidence="13 14">
    <name type="scientific">Candidatus Nealsonbacteria bacterium RIFCSPLOWO2_01_FULL_43_32</name>
    <dbReference type="NCBI Taxonomy" id="1801672"/>
    <lineage>
        <taxon>Bacteria</taxon>
        <taxon>Candidatus Nealsoniibacteriota</taxon>
    </lineage>
</organism>
<keyword evidence="3 9" id="KW-0963">Cytoplasm</keyword>
<gene>
    <name evidence="13" type="ORF">A2896_01095</name>
</gene>
<comment type="subcellular location">
    <subcellularLocation>
        <location evidence="1 9">Cytoplasm</location>
    </subcellularLocation>
</comment>
<sequence length="379" mass="42884">MKIIILKENLNNGLNIVYRVAGRNLTLPILNNILIVAEQNFLNLSSTDLELGIKYWALGKVEKEGSLTVPAKILSSFVGLLPEKKIALEVKNQTLYLDCENNQTQIKGLDAQDYPIIPKIEDENFIELNMLPFCEGLAQVVDFTAPNQVRPELSGVYLNFQKDRVQITATDSFRLAEKTLYFEKKISRECSFILPQKTARELVNIFSEKDGQLKLYLSLNQVLFECPMLETPHPQIQIISRLIEGDYPDYQSIIPKKYEVQIALPKNEFLNQIKTASIFSGKNNEVKIKVNPKKEEIEILSQNPELGENKSVLTGKISEASNKTKEIATIFNYRFLIDGLANIKSSTVLFEVNGEEGPAVLRPEGDAHYLYVVMPIKTT</sequence>
<dbReference type="STRING" id="1801672.A2896_01095"/>
<evidence type="ECO:0000256" key="8">
    <source>
        <dbReference type="ARBA" id="ARBA00023125"/>
    </source>
</evidence>